<name>A0A1Q5PSY5_9ACTO</name>
<dbReference type="Gene3D" id="3.40.630.30">
    <property type="match status" value="1"/>
</dbReference>
<organism evidence="2 3">
    <name type="scientific">Boudabousia marimammalium</name>
    <dbReference type="NCBI Taxonomy" id="156892"/>
    <lineage>
        <taxon>Bacteria</taxon>
        <taxon>Bacillati</taxon>
        <taxon>Actinomycetota</taxon>
        <taxon>Actinomycetes</taxon>
        <taxon>Actinomycetales</taxon>
        <taxon>Actinomycetaceae</taxon>
        <taxon>Boudabousia</taxon>
    </lineage>
</organism>
<proteinExistence type="predicted"/>
<evidence type="ECO:0000313" key="3">
    <source>
        <dbReference type="Proteomes" id="UP000186465"/>
    </source>
</evidence>
<dbReference type="Proteomes" id="UP000186465">
    <property type="component" value="Unassembled WGS sequence"/>
</dbReference>
<keyword evidence="3" id="KW-1185">Reference proteome</keyword>
<comment type="caution">
    <text evidence="2">The sequence shown here is derived from an EMBL/GenBank/DDBJ whole genome shotgun (WGS) entry which is preliminary data.</text>
</comment>
<dbReference type="RefSeq" id="WP_075360896.1">
    <property type="nucleotide sequence ID" value="NZ_MPDM01000001.1"/>
</dbReference>
<dbReference type="GO" id="GO:0016747">
    <property type="term" value="F:acyltransferase activity, transferring groups other than amino-acyl groups"/>
    <property type="evidence" value="ECO:0007669"/>
    <property type="project" value="InterPro"/>
</dbReference>
<reference evidence="3" key="1">
    <citation type="submission" date="2016-11" db="EMBL/GenBank/DDBJ databases">
        <title>Actinomyces gypaetusis sp. nov. isolated from Gypaetus barbatus in Qinghai Tibet Plateau China.</title>
        <authorList>
            <person name="Meng X."/>
        </authorList>
    </citation>
    <scope>NUCLEOTIDE SEQUENCE [LARGE SCALE GENOMIC DNA]</scope>
    <source>
        <strain evidence="3">DSM 15383</strain>
    </source>
</reference>
<dbReference type="SUPFAM" id="SSF55729">
    <property type="entry name" value="Acyl-CoA N-acyltransferases (Nat)"/>
    <property type="match status" value="1"/>
</dbReference>
<protein>
    <recommendedName>
        <fullName evidence="1">N-acetyltransferase domain-containing protein</fullName>
    </recommendedName>
</protein>
<evidence type="ECO:0000259" key="1">
    <source>
        <dbReference type="PROSITE" id="PS51186"/>
    </source>
</evidence>
<dbReference type="EMBL" id="MPDM01000001">
    <property type="protein sequence ID" value="OKL50658.1"/>
    <property type="molecule type" value="Genomic_DNA"/>
</dbReference>
<dbReference type="InterPro" id="IPR016181">
    <property type="entry name" value="Acyl_CoA_acyltransferase"/>
</dbReference>
<dbReference type="PROSITE" id="PS51186">
    <property type="entry name" value="GNAT"/>
    <property type="match status" value="1"/>
</dbReference>
<gene>
    <name evidence="2" type="ORF">BM477_01545</name>
</gene>
<dbReference type="OrthoDB" id="9796381at2"/>
<sequence length="166" mass="18449">MPIRPSRLSDLPRMMEIFAAARAFMAEAGNPTQWPDWYPDEEMLRADIAAGASFVIEDEDEGVHATFMFRIGPDPTYAVIRDGNWLNDELYGTIHRVASDGRRRGILGQAVEFCAARCANLRVDTHADNAPMRHLLGKLGFVECGTITAEDGGDRVAFHKITNRNA</sequence>
<evidence type="ECO:0000313" key="2">
    <source>
        <dbReference type="EMBL" id="OKL50658.1"/>
    </source>
</evidence>
<accession>A0A1Q5PSY5</accession>
<dbReference type="STRING" id="156892.BM477_01545"/>
<feature type="domain" description="N-acetyltransferase" evidence="1">
    <location>
        <begin position="1"/>
        <end position="165"/>
    </location>
</feature>
<dbReference type="AlphaFoldDB" id="A0A1Q5PSY5"/>
<dbReference type="InterPro" id="IPR000182">
    <property type="entry name" value="GNAT_dom"/>
</dbReference>